<comment type="function">
    <text evidence="6">Quinone reductase that provides resistance to thiol-specific stress caused by electrophilic quinones.</text>
</comment>
<feature type="binding site" evidence="6">
    <location>
        <begin position="15"/>
        <end position="17"/>
    </location>
    <ligand>
        <name>FMN</name>
        <dbReference type="ChEBI" id="CHEBI:58210"/>
    </ligand>
</feature>
<dbReference type="GO" id="GO:0010181">
    <property type="term" value="F:FMN binding"/>
    <property type="evidence" value="ECO:0007669"/>
    <property type="project" value="UniProtKB-UniRule"/>
</dbReference>
<reference evidence="8 9" key="1">
    <citation type="submission" date="2018-03" db="EMBL/GenBank/DDBJ databases">
        <title>Cross-interface Injection: A General Nanoliter Liquid Handling Method Applied to Single Cells Genome Amplification Automated Nanoliter Liquid Handling Applied to Single Cell Multiple Displacement Amplification.</title>
        <authorList>
            <person name="Yun J."/>
            <person name="Xu P."/>
            <person name="Xu J."/>
            <person name="Dai X."/>
            <person name="Wang Y."/>
            <person name="Zheng X."/>
            <person name="Cao C."/>
            <person name="Yi Q."/>
            <person name="Zhu Y."/>
            <person name="Wang L."/>
            <person name="Dong Z."/>
            <person name="Huang Y."/>
            <person name="Huang L."/>
            <person name="Du W."/>
        </authorList>
    </citation>
    <scope>NUCLEOTIDE SEQUENCE [LARGE SCALE GENOMIC DNA]</scope>
    <source>
        <strain evidence="8 9">A9-4</strain>
    </source>
</reference>
<dbReference type="EC" id="1.6.5.-" evidence="6"/>
<comment type="cofactor">
    <cofactor evidence="6">
        <name>FMN</name>
        <dbReference type="ChEBI" id="CHEBI:58210"/>
    </cofactor>
    <text evidence="6">Binds 1 FMN per subunit.</text>
</comment>
<comment type="function">
    <text evidence="6">Also exhibits azoreductase activity. Catalyzes the reductive cleavage of the azo bond in aromatic azo compounds to the corresponding amines.</text>
</comment>
<organism evidence="8 9">
    <name type="scientific">Pseudidiomarina aestuarii</name>
    <dbReference type="NCBI Taxonomy" id="624146"/>
    <lineage>
        <taxon>Bacteria</taxon>
        <taxon>Pseudomonadati</taxon>
        <taxon>Pseudomonadota</taxon>
        <taxon>Gammaproteobacteria</taxon>
        <taxon>Alteromonadales</taxon>
        <taxon>Idiomarinaceae</taxon>
        <taxon>Pseudidiomarina</taxon>
    </lineage>
</organism>
<dbReference type="PANTHER" id="PTHR43741">
    <property type="entry name" value="FMN-DEPENDENT NADH-AZOREDUCTASE 1"/>
    <property type="match status" value="1"/>
</dbReference>
<sequence length="187" mass="20289">MNILHLDSGLFIGQSVSRKLSAGIVERLQKTGSYDVTYRDLVTQPVPHLDAETLMDGDNALSQELIAELQAADIIVIGAPMYNFTIPTQLKAWLDRVLKAGVTFQYTEQGPQGLLTDKTVYIASGRGGIYSKGEAAAMDHQESYLRQALGFIGITNVQVVRAEGVNLGEEPREQALQAAQAEIEALA</sequence>
<dbReference type="InterPro" id="IPR029039">
    <property type="entry name" value="Flavoprotein-like_sf"/>
</dbReference>
<accession>A0A6N4DCJ4</accession>
<dbReference type="SUPFAM" id="SSF52218">
    <property type="entry name" value="Flavoproteins"/>
    <property type="match status" value="1"/>
</dbReference>
<feature type="domain" description="Flavodoxin-like fold" evidence="7">
    <location>
        <begin position="1"/>
        <end position="185"/>
    </location>
</feature>
<evidence type="ECO:0000256" key="4">
    <source>
        <dbReference type="ARBA" id="ARBA00023027"/>
    </source>
</evidence>
<comment type="catalytic activity">
    <reaction evidence="6">
        <text>2 a quinone + NADH + H(+) = 2 a 1,4-benzosemiquinone + NAD(+)</text>
        <dbReference type="Rhea" id="RHEA:65952"/>
        <dbReference type="ChEBI" id="CHEBI:15378"/>
        <dbReference type="ChEBI" id="CHEBI:57540"/>
        <dbReference type="ChEBI" id="CHEBI:57945"/>
        <dbReference type="ChEBI" id="CHEBI:132124"/>
        <dbReference type="ChEBI" id="CHEBI:134225"/>
    </reaction>
</comment>
<dbReference type="GO" id="GO:0016655">
    <property type="term" value="F:oxidoreductase activity, acting on NAD(P)H, quinone or similar compound as acceptor"/>
    <property type="evidence" value="ECO:0007669"/>
    <property type="project" value="InterPro"/>
</dbReference>
<dbReference type="GO" id="GO:0016652">
    <property type="term" value="F:oxidoreductase activity, acting on NAD(P)H as acceptor"/>
    <property type="evidence" value="ECO:0007669"/>
    <property type="project" value="UniProtKB-UniRule"/>
</dbReference>
<comment type="caution">
    <text evidence="8">The sequence shown here is derived from an EMBL/GenBank/DDBJ whole genome shotgun (WGS) entry which is preliminary data.</text>
</comment>
<evidence type="ECO:0000256" key="1">
    <source>
        <dbReference type="ARBA" id="ARBA00022630"/>
    </source>
</evidence>
<dbReference type="InterPro" id="IPR023048">
    <property type="entry name" value="NADH:quinone_OxRdtase_FMN_depd"/>
</dbReference>
<dbReference type="Pfam" id="PF02525">
    <property type="entry name" value="Flavodoxin_2"/>
    <property type="match status" value="1"/>
</dbReference>
<dbReference type="EMBL" id="PYVG01000007">
    <property type="protein sequence ID" value="PTB89806.1"/>
    <property type="molecule type" value="Genomic_DNA"/>
</dbReference>
<keyword evidence="3 6" id="KW-0560">Oxidoreductase</keyword>
<comment type="caution">
    <text evidence="6">Lacks conserved residue(s) required for the propagation of feature annotation.</text>
</comment>
<keyword evidence="1 6" id="KW-0285">Flavoprotein</keyword>
<dbReference type="InterPro" id="IPR050104">
    <property type="entry name" value="FMN-dep_NADH:Q_OxRdtase_AzoR1"/>
</dbReference>
<dbReference type="EC" id="1.7.1.17" evidence="6"/>
<keyword evidence="2 6" id="KW-0288">FMN</keyword>
<comment type="catalytic activity">
    <reaction evidence="5">
        <text>N,N-dimethyl-1,4-phenylenediamine + anthranilate + 2 NAD(+) = 2-(4-dimethylaminophenyl)diazenylbenzoate + 2 NADH + 2 H(+)</text>
        <dbReference type="Rhea" id="RHEA:55872"/>
        <dbReference type="ChEBI" id="CHEBI:15378"/>
        <dbReference type="ChEBI" id="CHEBI:15783"/>
        <dbReference type="ChEBI" id="CHEBI:16567"/>
        <dbReference type="ChEBI" id="CHEBI:57540"/>
        <dbReference type="ChEBI" id="CHEBI:57945"/>
        <dbReference type="ChEBI" id="CHEBI:71579"/>
        <dbReference type="EC" id="1.7.1.17"/>
    </reaction>
    <physiologicalReaction direction="right-to-left" evidence="5">
        <dbReference type="Rhea" id="RHEA:55874"/>
    </physiologicalReaction>
</comment>
<dbReference type="InterPro" id="IPR003680">
    <property type="entry name" value="Flavodoxin_fold"/>
</dbReference>
<keyword evidence="4 6" id="KW-0520">NAD</keyword>
<comment type="subunit">
    <text evidence="6">Homodimer.</text>
</comment>
<dbReference type="Gene3D" id="3.40.50.360">
    <property type="match status" value="1"/>
</dbReference>
<dbReference type="PANTHER" id="PTHR43741:SF4">
    <property type="entry name" value="FMN-DEPENDENT NADH:QUINONE OXIDOREDUCTASE"/>
    <property type="match status" value="1"/>
</dbReference>
<evidence type="ECO:0000256" key="2">
    <source>
        <dbReference type="ARBA" id="ARBA00022643"/>
    </source>
</evidence>
<dbReference type="Proteomes" id="UP000241514">
    <property type="component" value="Unassembled WGS sequence"/>
</dbReference>
<dbReference type="GO" id="GO:0009055">
    <property type="term" value="F:electron transfer activity"/>
    <property type="evidence" value="ECO:0007669"/>
    <property type="project" value="UniProtKB-UniRule"/>
</dbReference>
<name>A0A6N4DCJ4_9GAMM</name>
<protein>
    <recommendedName>
        <fullName evidence="6">FMN dependent NADH:quinone oxidoreductase</fullName>
        <ecNumber evidence="6">1.6.5.-</ecNumber>
    </recommendedName>
    <alternativeName>
        <fullName evidence="6">Azo-dye reductase</fullName>
    </alternativeName>
    <alternativeName>
        <fullName evidence="6">FMN-dependent NADH-azo compound oxidoreductase</fullName>
    </alternativeName>
    <alternativeName>
        <fullName evidence="6">FMN-dependent NADH-azoreductase</fullName>
        <ecNumber evidence="6">1.7.1.17</ecNumber>
    </alternativeName>
</protein>
<dbReference type="AlphaFoldDB" id="A0A6N4DCJ4"/>
<evidence type="ECO:0000259" key="7">
    <source>
        <dbReference type="Pfam" id="PF02525"/>
    </source>
</evidence>
<dbReference type="HAMAP" id="MF_01216">
    <property type="entry name" value="Azoreductase_type1"/>
    <property type="match status" value="1"/>
</dbReference>
<evidence type="ECO:0000256" key="6">
    <source>
        <dbReference type="HAMAP-Rule" id="MF_01216"/>
    </source>
</evidence>
<gene>
    <name evidence="6" type="primary">azoR</name>
    <name evidence="8" type="ORF">C9928_02275</name>
</gene>
<feature type="binding site" evidence="6">
    <location>
        <begin position="81"/>
        <end position="84"/>
    </location>
    <ligand>
        <name>FMN</name>
        <dbReference type="ChEBI" id="CHEBI:58210"/>
    </ligand>
</feature>
<proteinExistence type="inferred from homology"/>
<evidence type="ECO:0000313" key="8">
    <source>
        <dbReference type="EMBL" id="PTB89806.1"/>
    </source>
</evidence>
<evidence type="ECO:0000256" key="3">
    <source>
        <dbReference type="ARBA" id="ARBA00023002"/>
    </source>
</evidence>
<evidence type="ECO:0000256" key="5">
    <source>
        <dbReference type="ARBA" id="ARBA00048542"/>
    </source>
</evidence>
<evidence type="ECO:0000313" key="9">
    <source>
        <dbReference type="Proteomes" id="UP000241514"/>
    </source>
</evidence>
<comment type="similarity">
    <text evidence="6">Belongs to the azoreductase type 1 family.</text>
</comment>